<dbReference type="InterPro" id="IPR015321">
    <property type="entry name" value="TypeI_recpt_CBD"/>
</dbReference>
<dbReference type="SUPFAM" id="SSF49265">
    <property type="entry name" value="Fibronectin type III"/>
    <property type="match status" value="2"/>
</dbReference>
<proteinExistence type="predicted"/>
<comment type="subcellular location">
    <subcellularLocation>
        <location evidence="1">Membrane</location>
        <topology evidence="1">Single-pass type I membrane protein</topology>
    </subcellularLocation>
</comment>
<evidence type="ECO:0000256" key="6">
    <source>
        <dbReference type="ARBA" id="ARBA00023170"/>
    </source>
</evidence>
<evidence type="ECO:0000256" key="8">
    <source>
        <dbReference type="SAM" id="Phobius"/>
    </source>
</evidence>
<evidence type="ECO:0000313" key="10">
    <source>
        <dbReference type="Ensembl" id="ENSVKKP00000014932.1"/>
    </source>
</evidence>
<dbReference type="Proteomes" id="UP000694545">
    <property type="component" value="Unplaced"/>
</dbReference>
<feature type="transmembrane region" description="Helical" evidence="8">
    <location>
        <begin position="257"/>
        <end position="277"/>
    </location>
</feature>
<dbReference type="RefSeq" id="XP_044288810.1">
    <property type="nucleotide sequence ID" value="XM_044432875.1"/>
</dbReference>
<evidence type="ECO:0000259" key="9">
    <source>
        <dbReference type="Pfam" id="PF09240"/>
    </source>
</evidence>
<protein>
    <recommendedName>
        <fullName evidence="9">Type I cytokine receptor cytokine-binding domain-containing protein</fullName>
    </recommendedName>
</protein>
<dbReference type="OMA" id="WWASLHE"/>
<dbReference type="PANTHER" id="PTHR23037">
    <property type="entry name" value="CYTOKINE RECEPTOR"/>
    <property type="match status" value="1"/>
</dbReference>
<keyword evidence="3" id="KW-0732">Signal</keyword>
<evidence type="ECO:0000256" key="1">
    <source>
        <dbReference type="ARBA" id="ARBA00004479"/>
    </source>
</evidence>
<evidence type="ECO:0000256" key="2">
    <source>
        <dbReference type="ARBA" id="ARBA00022692"/>
    </source>
</evidence>
<dbReference type="InterPro" id="IPR036116">
    <property type="entry name" value="FN3_sf"/>
</dbReference>
<reference evidence="10" key="1">
    <citation type="submission" date="2025-08" db="UniProtKB">
        <authorList>
            <consortium name="Ensembl"/>
        </authorList>
    </citation>
    <scope>IDENTIFICATION</scope>
</reference>
<dbReference type="Gene3D" id="2.60.40.10">
    <property type="entry name" value="Immunoglobulins"/>
    <property type="match status" value="2"/>
</dbReference>
<organism evidence="10 11">
    <name type="scientific">Varanus komodoensis</name>
    <name type="common">Komodo dragon</name>
    <dbReference type="NCBI Taxonomy" id="61221"/>
    <lineage>
        <taxon>Eukaryota</taxon>
        <taxon>Metazoa</taxon>
        <taxon>Chordata</taxon>
        <taxon>Craniata</taxon>
        <taxon>Vertebrata</taxon>
        <taxon>Euteleostomi</taxon>
        <taxon>Lepidosauria</taxon>
        <taxon>Squamata</taxon>
        <taxon>Bifurcata</taxon>
        <taxon>Unidentata</taxon>
        <taxon>Episquamata</taxon>
        <taxon>Toxicofera</taxon>
        <taxon>Anguimorpha</taxon>
        <taxon>Paleoanguimorpha</taxon>
        <taxon>Varanoidea</taxon>
        <taxon>Varanidae</taxon>
        <taxon>Varanus</taxon>
    </lineage>
</organism>
<keyword evidence="6" id="KW-0675">Receptor</keyword>
<dbReference type="PANTHER" id="PTHR23037:SF46">
    <property type="entry name" value="INTERLEUKIN 5 RECEPTOR SUBUNIT ALPHA"/>
    <property type="match status" value="1"/>
</dbReference>
<keyword evidence="4 8" id="KW-1133">Transmembrane helix</keyword>
<dbReference type="GeneID" id="123024742"/>
<dbReference type="AlphaFoldDB" id="A0A8D2Q1E3"/>
<dbReference type="RefSeq" id="XP_044288801.1">
    <property type="nucleotide sequence ID" value="XM_044432866.1"/>
</dbReference>
<evidence type="ECO:0000256" key="7">
    <source>
        <dbReference type="ARBA" id="ARBA00023180"/>
    </source>
</evidence>
<evidence type="ECO:0000256" key="3">
    <source>
        <dbReference type="ARBA" id="ARBA00022729"/>
    </source>
</evidence>
<keyword evidence="11" id="KW-1185">Reference proteome</keyword>
<reference evidence="10" key="2">
    <citation type="submission" date="2025-09" db="UniProtKB">
        <authorList>
            <consortium name="Ensembl"/>
        </authorList>
    </citation>
    <scope>IDENTIFICATION</scope>
</reference>
<keyword evidence="5 8" id="KW-0472">Membrane</keyword>
<evidence type="ECO:0000256" key="5">
    <source>
        <dbReference type="ARBA" id="ARBA00023136"/>
    </source>
</evidence>
<accession>A0A8D2Q1E3</accession>
<sequence>MQDLFSSIYTDKNNMEKILGFAHLSRLTILSSILYVVSLNEQGNDGTGAENFSCVLHSYTFKDPSMNCTWMVGKKAPPDTQYFLYFQYFGSWTLPKGEERTCPHYLKNEHGIQVGCYFPNVTIDTYTFRFRVNGSSESSSVQPFTYDAFLYNYERLDPPHDITVNCPEQALFCTVQWKPPPNIRNVSYACYNYQIKDEITNTIMNVADGITSRNFTQGTKYILKLRTGGNDDCVITGKFGEWSKQIEFGTSPNQFPVIHLVLVALGTILIILLLVLICKRSHLWQNLTEPVPQPKNITWQLEKNMEKVWVDQMLPADENITVVEEMSTS</sequence>
<dbReference type="GO" id="GO:0004896">
    <property type="term" value="F:cytokine receptor activity"/>
    <property type="evidence" value="ECO:0007669"/>
    <property type="project" value="TreeGrafter"/>
</dbReference>
<evidence type="ECO:0000313" key="11">
    <source>
        <dbReference type="Proteomes" id="UP000694545"/>
    </source>
</evidence>
<dbReference type="GO" id="GO:0009897">
    <property type="term" value="C:external side of plasma membrane"/>
    <property type="evidence" value="ECO:0007669"/>
    <property type="project" value="TreeGrafter"/>
</dbReference>
<dbReference type="Pfam" id="PF09240">
    <property type="entry name" value="IL6Ra-bind"/>
    <property type="match status" value="1"/>
</dbReference>
<name>A0A8D2Q1E3_VARKO</name>
<gene>
    <name evidence="10" type="primary">LOC123024742</name>
</gene>
<keyword evidence="2 8" id="KW-0812">Transmembrane</keyword>
<dbReference type="Ensembl" id="ENSVKKT00000015290.1">
    <property type="protein sequence ID" value="ENSVKKP00000014932.1"/>
    <property type="gene ID" value="ENSVKKG00000010252.1"/>
</dbReference>
<dbReference type="InterPro" id="IPR013783">
    <property type="entry name" value="Ig-like_fold"/>
</dbReference>
<feature type="domain" description="Type I cytokine receptor cytokine-binding" evidence="9">
    <location>
        <begin position="51"/>
        <end position="144"/>
    </location>
</feature>
<keyword evidence="7" id="KW-0325">Glycoprotein</keyword>
<evidence type="ECO:0000256" key="4">
    <source>
        <dbReference type="ARBA" id="ARBA00022989"/>
    </source>
</evidence>